<dbReference type="EMBL" id="UHFR01000005">
    <property type="protein sequence ID" value="SUN77092.1"/>
    <property type="molecule type" value="Genomic_DNA"/>
</dbReference>
<dbReference type="STRING" id="1123307.GCA_000380065_00853"/>
<dbReference type="Proteomes" id="UP000254634">
    <property type="component" value="Unassembled WGS sequence"/>
</dbReference>
<dbReference type="EC" id="1.1.1.292" evidence="4"/>
<dbReference type="SUPFAM" id="SSF51735">
    <property type="entry name" value="NAD(P)-binding Rossmann-fold domains"/>
    <property type="match status" value="1"/>
</dbReference>
<evidence type="ECO:0000313" key="5">
    <source>
        <dbReference type="Proteomes" id="UP000254634"/>
    </source>
</evidence>
<accession>A0A380KYM9</accession>
<dbReference type="InterPro" id="IPR000683">
    <property type="entry name" value="Gfo/Idh/MocA-like_OxRdtase_N"/>
</dbReference>
<gene>
    <name evidence="4" type="primary">afr</name>
    <name evidence="4" type="ORF">NCTC13765_01614</name>
</gene>
<dbReference type="GO" id="GO:0033712">
    <property type="term" value="F:1,5-anhydro-D-fructose reductase (1,5-anhydro-D-mannitol-forming) activity"/>
    <property type="evidence" value="ECO:0007669"/>
    <property type="project" value="UniProtKB-EC"/>
</dbReference>
<dbReference type="InterPro" id="IPR004104">
    <property type="entry name" value="Gfo/Idh/MocA-like_OxRdtase_C"/>
</dbReference>
<dbReference type="InterPro" id="IPR051450">
    <property type="entry name" value="Gfo/Idh/MocA_Oxidoreductases"/>
</dbReference>
<evidence type="ECO:0000256" key="1">
    <source>
        <dbReference type="ARBA" id="ARBA00010928"/>
    </source>
</evidence>
<protein>
    <submittedName>
        <fullName evidence="4">Gfo/Idh/MocA family oxidoreductase</fullName>
        <ecNumber evidence="4">1.1.1.292</ecNumber>
    </submittedName>
</protein>
<dbReference type="Gene3D" id="3.30.360.10">
    <property type="entry name" value="Dihydrodipicolinate Reductase, domain 2"/>
    <property type="match status" value="1"/>
</dbReference>
<keyword evidence="4" id="KW-0560">Oxidoreductase</keyword>
<dbReference type="GO" id="GO:0000166">
    <property type="term" value="F:nucleotide binding"/>
    <property type="evidence" value="ECO:0007669"/>
    <property type="project" value="InterPro"/>
</dbReference>
<evidence type="ECO:0000259" key="3">
    <source>
        <dbReference type="Pfam" id="PF02894"/>
    </source>
</evidence>
<dbReference type="PANTHER" id="PTHR43377">
    <property type="entry name" value="BILIVERDIN REDUCTASE A"/>
    <property type="match status" value="1"/>
</dbReference>
<dbReference type="Pfam" id="PF01408">
    <property type="entry name" value="GFO_IDH_MocA"/>
    <property type="match status" value="1"/>
</dbReference>
<evidence type="ECO:0000313" key="4">
    <source>
        <dbReference type="EMBL" id="SUN77092.1"/>
    </source>
</evidence>
<organism evidence="4 5">
    <name type="scientific">Streptococcus massiliensis</name>
    <dbReference type="NCBI Taxonomy" id="313439"/>
    <lineage>
        <taxon>Bacteria</taxon>
        <taxon>Bacillati</taxon>
        <taxon>Bacillota</taxon>
        <taxon>Bacilli</taxon>
        <taxon>Lactobacillales</taxon>
        <taxon>Streptococcaceae</taxon>
        <taxon>Streptococcus</taxon>
    </lineage>
</organism>
<dbReference type="Gene3D" id="3.40.50.720">
    <property type="entry name" value="NAD(P)-binding Rossmann-like Domain"/>
    <property type="match status" value="1"/>
</dbReference>
<dbReference type="OrthoDB" id="9815825at2"/>
<dbReference type="PANTHER" id="PTHR43377:SF1">
    <property type="entry name" value="BILIVERDIN REDUCTASE A"/>
    <property type="match status" value="1"/>
</dbReference>
<dbReference type="SUPFAM" id="SSF55347">
    <property type="entry name" value="Glyceraldehyde-3-phosphate dehydrogenase-like, C-terminal domain"/>
    <property type="match status" value="1"/>
</dbReference>
<reference evidence="4" key="1">
    <citation type="submission" date="2018-06" db="EMBL/GenBank/DDBJ databases">
        <authorList>
            <consortium name="Pathogen Informatics"/>
            <person name="Doyle S."/>
        </authorList>
    </citation>
    <scope>NUCLEOTIDE SEQUENCE [LARGE SCALE GENOMIC DNA]</scope>
    <source>
        <strain evidence="4">NCTC13765</strain>
    </source>
</reference>
<dbReference type="AlphaFoldDB" id="A0A380KYM9"/>
<dbReference type="RefSeq" id="WP_018371547.1">
    <property type="nucleotide sequence ID" value="NZ_UHFR01000005.1"/>
</dbReference>
<dbReference type="InterPro" id="IPR036291">
    <property type="entry name" value="NAD(P)-bd_dom_sf"/>
</dbReference>
<sequence>MVKYGIVGTGYFGAELARSLEKLENAKVTVVYDPENADSVAEELQAQKVETLDELVSHPEVDCVVVASPNYLHKEPVVKAAQNGKHVFCEKPIALSYADCKEMVKACREHGVTFMAGHIMNFFNGVHHAKELINQGVIGDVLFCHSARNGWEEMQDSVSWKKIREKSGGHLYHHIHELDCVQFIMGGVPETVTMTAANVAHKGENFGDEDDMIFVNMEFDNNRFALLEWGSAFRWGEHYVLIEGTKGSIRIDMFNCGGTLKVDGKETHFLVHESQEEDDDRTRIYHSTEMDGAIAYGKPGKRTPMWLSSVIDKEMAYLHDIMQGGEVSEEFKKLLTGEAALEAIASADACTLSVKEDRKVKLAEIMK</sequence>
<keyword evidence="5" id="KW-1185">Reference proteome</keyword>
<evidence type="ECO:0000259" key="2">
    <source>
        <dbReference type="Pfam" id="PF01408"/>
    </source>
</evidence>
<feature type="domain" description="Gfo/Idh/MocA-like oxidoreductase C-terminal" evidence="3">
    <location>
        <begin position="130"/>
        <end position="362"/>
    </location>
</feature>
<name>A0A380KYM9_9STRE</name>
<dbReference type="Pfam" id="PF02894">
    <property type="entry name" value="GFO_IDH_MocA_C"/>
    <property type="match status" value="1"/>
</dbReference>
<feature type="domain" description="Gfo/Idh/MocA-like oxidoreductase N-terminal" evidence="2">
    <location>
        <begin position="3"/>
        <end position="118"/>
    </location>
</feature>
<comment type="similarity">
    <text evidence="1">Belongs to the Gfo/Idh/MocA family.</text>
</comment>
<proteinExistence type="inferred from homology"/>